<feature type="signal peptide" evidence="6">
    <location>
        <begin position="1"/>
        <end position="20"/>
    </location>
</feature>
<evidence type="ECO:0008006" key="9">
    <source>
        <dbReference type="Google" id="ProtNLM"/>
    </source>
</evidence>
<dbReference type="GeneID" id="98176203"/>
<dbReference type="Gene3D" id="3.40.50.1820">
    <property type="entry name" value="alpha/beta hydrolase"/>
    <property type="match status" value="2"/>
</dbReference>
<accession>A0ABQ0GC42</accession>
<gene>
    <name evidence="7" type="ORF">MFIFM68171_05460</name>
</gene>
<evidence type="ECO:0000313" key="8">
    <source>
        <dbReference type="Proteomes" id="UP001628179"/>
    </source>
</evidence>
<keyword evidence="5" id="KW-0325">Glycoprotein</keyword>
<evidence type="ECO:0000256" key="6">
    <source>
        <dbReference type="SAM" id="SignalP"/>
    </source>
</evidence>
<proteinExistence type="inferred from homology"/>
<evidence type="ECO:0000256" key="4">
    <source>
        <dbReference type="ARBA" id="ARBA00022801"/>
    </source>
</evidence>
<comment type="similarity">
    <text evidence="1">Belongs to the peptidase S28 family.</text>
</comment>
<dbReference type="SUPFAM" id="SSF53474">
    <property type="entry name" value="alpha/beta-Hydrolases"/>
    <property type="match status" value="1"/>
</dbReference>
<keyword evidence="4" id="KW-0378">Hydrolase</keyword>
<dbReference type="PANTHER" id="PTHR11010:SF23">
    <property type="entry name" value="SERINE PEPTIDASE"/>
    <property type="match status" value="1"/>
</dbReference>
<protein>
    <recommendedName>
        <fullName evidence="9">Serine peptidase</fullName>
    </recommendedName>
</protein>
<keyword evidence="3 6" id="KW-0732">Signal</keyword>
<dbReference type="Proteomes" id="UP001628179">
    <property type="component" value="Unassembled WGS sequence"/>
</dbReference>
<feature type="chain" id="PRO_5047084952" description="Serine peptidase" evidence="6">
    <location>
        <begin position="21"/>
        <end position="549"/>
    </location>
</feature>
<dbReference type="RefSeq" id="XP_070916981.1">
    <property type="nucleotide sequence ID" value="XM_071060880.1"/>
</dbReference>
<keyword evidence="2" id="KW-0645">Protease</keyword>
<dbReference type="PANTHER" id="PTHR11010">
    <property type="entry name" value="PROTEASE S28 PRO-X CARBOXYPEPTIDASE-RELATED"/>
    <property type="match status" value="1"/>
</dbReference>
<name>A0ABQ0GC42_9PEZI</name>
<dbReference type="InterPro" id="IPR008758">
    <property type="entry name" value="Peptidase_S28"/>
</dbReference>
<dbReference type="Pfam" id="PF05577">
    <property type="entry name" value="Peptidase_S28"/>
    <property type="match status" value="1"/>
</dbReference>
<dbReference type="EMBL" id="BAAFSV010000002">
    <property type="protein sequence ID" value="GAB1315250.1"/>
    <property type="molecule type" value="Genomic_DNA"/>
</dbReference>
<comment type="caution">
    <text evidence="7">The sequence shown here is derived from an EMBL/GenBank/DDBJ whole genome shotgun (WGS) entry which is preliminary data.</text>
</comment>
<evidence type="ECO:0000256" key="5">
    <source>
        <dbReference type="ARBA" id="ARBA00023180"/>
    </source>
</evidence>
<evidence type="ECO:0000256" key="1">
    <source>
        <dbReference type="ARBA" id="ARBA00011079"/>
    </source>
</evidence>
<sequence>MMRFPLAPFLLVLFSARIQALVWPALPVAPPVIAAVSEGPNGGNSTFQQLIDHSNPDLGTFSQRYWWNTTFWEGPGSPVVIFNPGEVPAEYYSGFLTNRTISGLYAQALGAAIILIEHRYWGNSSPFDVLDTQNLTYLTLENAVADMVHFARNVRLPFDTSGATNAPKAPWINVGGSYSGALAAWIDKLSPGTFWAHHASSGPVQAIRDFWAYFQPIQEGMPKNCRDNMTSIAKHIDQVLGRQDETEILELKTMFGLEQLEHVDDFASAVGFPVTEWQNIQLSTNFSTFFQMCDTVQGTRPVEIEDPDADTATPNVTFNSATAGVEKALANYASWFKNEYLVGTCNNYGYNDWSDPHSVECYDSYNETSPLYRDYSVGNVWNRQWFWMLCNQPFLYWQTGAPPKVPSIVSRYVTPEYMERQCHLLFPPQGNATFGAAAGKTVGMLNELTDGWFVNTTRLIWLNGEFDPWRSASVSSIFRPGGPQQSTREAPVYLIRGARHCNDLGTANGEADEEVRRAQLRAIAQMVEWVVEFYDLKERGEIGEDGWKV</sequence>
<dbReference type="InterPro" id="IPR029058">
    <property type="entry name" value="AB_hydrolase_fold"/>
</dbReference>
<evidence type="ECO:0000256" key="3">
    <source>
        <dbReference type="ARBA" id="ARBA00022729"/>
    </source>
</evidence>
<keyword evidence="8" id="KW-1185">Reference proteome</keyword>
<evidence type="ECO:0000256" key="2">
    <source>
        <dbReference type="ARBA" id="ARBA00022670"/>
    </source>
</evidence>
<evidence type="ECO:0000313" key="7">
    <source>
        <dbReference type="EMBL" id="GAB1315250.1"/>
    </source>
</evidence>
<organism evidence="7 8">
    <name type="scientific">Madurella fahalii</name>
    <dbReference type="NCBI Taxonomy" id="1157608"/>
    <lineage>
        <taxon>Eukaryota</taxon>
        <taxon>Fungi</taxon>
        <taxon>Dikarya</taxon>
        <taxon>Ascomycota</taxon>
        <taxon>Pezizomycotina</taxon>
        <taxon>Sordariomycetes</taxon>
        <taxon>Sordariomycetidae</taxon>
        <taxon>Sordariales</taxon>
        <taxon>Sordariales incertae sedis</taxon>
        <taxon>Madurella</taxon>
    </lineage>
</organism>
<reference evidence="7 8" key="1">
    <citation type="submission" date="2024-09" db="EMBL/GenBank/DDBJ databases">
        <title>Itraconazole resistance in Madurella fahalii resulting from another homologue of gene encoding cytochrome P450 14-alpha sterol demethylase (CYP51).</title>
        <authorList>
            <person name="Yoshioka I."/>
            <person name="Fahal A.H."/>
            <person name="Kaneko S."/>
            <person name="Yaguchi T."/>
        </authorList>
    </citation>
    <scope>NUCLEOTIDE SEQUENCE [LARGE SCALE GENOMIC DNA]</scope>
    <source>
        <strain evidence="7 8">IFM 68171</strain>
    </source>
</reference>